<feature type="domain" description="Leucine-binding protein" evidence="4">
    <location>
        <begin position="47"/>
        <end position="384"/>
    </location>
</feature>
<evidence type="ECO:0000313" key="6">
    <source>
        <dbReference type="EMBL" id="CAB5040916.1"/>
    </source>
</evidence>
<evidence type="ECO:0000256" key="1">
    <source>
        <dbReference type="ARBA" id="ARBA00022448"/>
    </source>
</evidence>
<name>A0A6J7K6Z7_9ZZZZ</name>
<evidence type="ECO:0000256" key="2">
    <source>
        <dbReference type="ARBA" id="ARBA00022729"/>
    </source>
</evidence>
<sequence length="390" mass="39613">MSVPTRRRLSRRGRRELLALAAAVPILVAVTACSTSPAPTPEPSSDPITIAVEAALTGDLSANGQDILRGAQLAVDQANESGGVLGRQIVIIEADDKADPATGIALAQEIVDGPAVAVVGIDDSSVGLKNLPLYINGEVVPVHMTSSDDTAGEGVTIRPKNSQISPVEVAYIKGLNATNVSMLVDPSAYTQGMADRLSKALNADGITVTMTPIVAGKVDYTEEVTAALSSGPNVVYVSTYYPEGSVIANALAVAAAGGSTAACFMGLGNQDPGFISAAGIPDSQGCVFSGVPTPDEFPAAADFISAYTAKFSTAPGVWSVFAYDSVRLLLNAMTSANSTDYAPVLEALTNSTDFAGATGPITIVPATGIRPNAPVTILKVTSAGAFALAS</sequence>
<dbReference type="PROSITE" id="PS51257">
    <property type="entry name" value="PROKAR_LIPOPROTEIN"/>
    <property type="match status" value="1"/>
</dbReference>
<reference evidence="5" key="1">
    <citation type="submission" date="2020-05" db="EMBL/GenBank/DDBJ databases">
        <authorList>
            <person name="Chiriac C."/>
            <person name="Salcher M."/>
            <person name="Ghai R."/>
            <person name="Kavagutti S V."/>
        </authorList>
    </citation>
    <scope>NUCLEOTIDE SEQUENCE</scope>
</reference>
<dbReference type="PANTHER" id="PTHR47151:SF2">
    <property type="entry name" value="AMINO ACID BINDING PROTEIN"/>
    <property type="match status" value="1"/>
</dbReference>
<accession>A0A6J7K6Z7</accession>
<dbReference type="Gene3D" id="3.40.50.2300">
    <property type="match status" value="2"/>
</dbReference>
<keyword evidence="1" id="KW-0813">Transport</keyword>
<dbReference type="GO" id="GO:0006865">
    <property type="term" value="P:amino acid transport"/>
    <property type="evidence" value="ECO:0007669"/>
    <property type="project" value="UniProtKB-KW"/>
</dbReference>
<dbReference type="InterPro" id="IPR028081">
    <property type="entry name" value="Leu-bd"/>
</dbReference>
<evidence type="ECO:0000313" key="5">
    <source>
        <dbReference type="EMBL" id="CAB4950122.1"/>
    </source>
</evidence>
<dbReference type="InterPro" id="IPR000709">
    <property type="entry name" value="Leu_Ile_Val-bd"/>
</dbReference>
<dbReference type="AlphaFoldDB" id="A0A6J7K6Z7"/>
<dbReference type="PRINTS" id="PR00337">
    <property type="entry name" value="LEUILEVALBP"/>
</dbReference>
<protein>
    <submittedName>
        <fullName evidence="5">Unannotated protein</fullName>
    </submittedName>
</protein>
<dbReference type="SUPFAM" id="SSF53822">
    <property type="entry name" value="Periplasmic binding protein-like I"/>
    <property type="match status" value="1"/>
</dbReference>
<evidence type="ECO:0000259" key="4">
    <source>
        <dbReference type="Pfam" id="PF13458"/>
    </source>
</evidence>
<keyword evidence="2" id="KW-0732">Signal</keyword>
<evidence type="ECO:0000256" key="3">
    <source>
        <dbReference type="ARBA" id="ARBA00022970"/>
    </source>
</evidence>
<organism evidence="5">
    <name type="scientific">freshwater metagenome</name>
    <dbReference type="NCBI Taxonomy" id="449393"/>
    <lineage>
        <taxon>unclassified sequences</taxon>
        <taxon>metagenomes</taxon>
        <taxon>ecological metagenomes</taxon>
    </lineage>
</organism>
<dbReference type="EMBL" id="CAFBPU010000088">
    <property type="protein sequence ID" value="CAB5040916.1"/>
    <property type="molecule type" value="Genomic_DNA"/>
</dbReference>
<dbReference type="PANTHER" id="PTHR47151">
    <property type="entry name" value="LEU/ILE/VAL-BINDING ABC TRANSPORTER SUBUNIT"/>
    <property type="match status" value="1"/>
</dbReference>
<dbReference type="EMBL" id="CAFBND010000073">
    <property type="protein sequence ID" value="CAB4950122.1"/>
    <property type="molecule type" value="Genomic_DNA"/>
</dbReference>
<dbReference type="CDD" id="cd06342">
    <property type="entry name" value="PBP1_ABC_LIVBP-like"/>
    <property type="match status" value="1"/>
</dbReference>
<keyword evidence="3" id="KW-0029">Amino-acid transport</keyword>
<proteinExistence type="predicted"/>
<gene>
    <name evidence="5" type="ORF">UFOPK3752_01603</name>
    <name evidence="6" type="ORF">UFOPK4150_02409</name>
</gene>
<dbReference type="InterPro" id="IPR028082">
    <property type="entry name" value="Peripla_BP_I"/>
</dbReference>
<dbReference type="Pfam" id="PF13458">
    <property type="entry name" value="Peripla_BP_6"/>
    <property type="match status" value="1"/>
</dbReference>